<dbReference type="KEGG" id="tki:TKV_c08380"/>
<protein>
    <submittedName>
        <fullName evidence="3">Thiamine biosynthesis protein ThiF</fullName>
    </submittedName>
</protein>
<dbReference type="GO" id="GO:0008641">
    <property type="term" value="F:ubiquitin-like modifier activating enzyme activity"/>
    <property type="evidence" value="ECO:0007669"/>
    <property type="project" value="InterPro"/>
</dbReference>
<feature type="transmembrane region" description="Helical" evidence="1">
    <location>
        <begin position="20"/>
        <end position="42"/>
    </location>
</feature>
<keyword evidence="1" id="KW-0812">Transmembrane</keyword>
<dbReference type="SUPFAM" id="SSF69572">
    <property type="entry name" value="Activating enzymes of the ubiquitin-like proteins"/>
    <property type="match status" value="1"/>
</dbReference>
<dbReference type="Pfam" id="PF00899">
    <property type="entry name" value="ThiF"/>
    <property type="match status" value="1"/>
</dbReference>
<dbReference type="GO" id="GO:0061503">
    <property type="term" value="F:tRNA threonylcarbamoyladenosine dehydratase"/>
    <property type="evidence" value="ECO:0007669"/>
    <property type="project" value="TreeGrafter"/>
</dbReference>
<dbReference type="AlphaFoldDB" id="A0A097AQC9"/>
<dbReference type="PANTHER" id="PTHR43267">
    <property type="entry name" value="TRNA THREONYLCARBAMOYLADENOSINE DEHYDRATASE"/>
    <property type="match status" value="1"/>
</dbReference>
<dbReference type="PANTHER" id="PTHR43267:SF3">
    <property type="entry name" value="THIF PROTEIN"/>
    <property type="match status" value="1"/>
</dbReference>
<feature type="domain" description="THIF-type NAD/FAD binding fold" evidence="2">
    <location>
        <begin position="11"/>
        <end position="200"/>
    </location>
</feature>
<sequence length="203" mass="22408">MSLFELMLRNYFDEKMLEKLGKVMVLIIGCGGLGSNIAAMLVRCGIKNLTIVDFDKVDISNLNRQNYFFYQAGQNKVSALSQILTKINPYISIKTLNTKVDESNIDKIIAEYDVIVEAVDDECTKALIFGKALEHSKKVVLASGIAGFGDCENIKVKRGKGFAIVGDFSTSEKDKKPYAPKVLAVAAIQADEVLRMVSELDKE</sequence>
<proteinExistence type="predicted"/>
<dbReference type="InterPro" id="IPR012729">
    <property type="entry name" value="ThiF_fam2"/>
</dbReference>
<evidence type="ECO:0000313" key="4">
    <source>
        <dbReference type="Proteomes" id="UP000029669"/>
    </source>
</evidence>
<dbReference type="InterPro" id="IPR035985">
    <property type="entry name" value="Ubiquitin-activating_enz"/>
</dbReference>
<dbReference type="Gene3D" id="3.40.50.720">
    <property type="entry name" value="NAD(P)-binding Rossmann-like Domain"/>
    <property type="match status" value="1"/>
</dbReference>
<dbReference type="NCBIfam" id="NF006395">
    <property type="entry name" value="PRK08644.1"/>
    <property type="match status" value="1"/>
</dbReference>
<evidence type="ECO:0000313" key="3">
    <source>
        <dbReference type="EMBL" id="AIS52020.1"/>
    </source>
</evidence>
<dbReference type="NCBIfam" id="TIGR02354">
    <property type="entry name" value="thiF_fam2"/>
    <property type="match status" value="1"/>
</dbReference>
<dbReference type="RefSeq" id="WP_049684836.1">
    <property type="nucleotide sequence ID" value="NZ_CP009170.1"/>
</dbReference>
<keyword evidence="4" id="KW-1185">Reference proteome</keyword>
<gene>
    <name evidence="3" type="primary">thiF</name>
    <name evidence="3" type="ORF">TKV_c08380</name>
</gene>
<keyword evidence="1" id="KW-0472">Membrane</keyword>
<dbReference type="GO" id="GO:0061504">
    <property type="term" value="P:cyclic threonylcarbamoyladenosine biosynthetic process"/>
    <property type="evidence" value="ECO:0007669"/>
    <property type="project" value="TreeGrafter"/>
</dbReference>
<organism evidence="3 4">
    <name type="scientific">Thermoanaerobacter kivui</name>
    <name type="common">Acetogenium kivui</name>
    <dbReference type="NCBI Taxonomy" id="2325"/>
    <lineage>
        <taxon>Bacteria</taxon>
        <taxon>Bacillati</taxon>
        <taxon>Bacillota</taxon>
        <taxon>Clostridia</taxon>
        <taxon>Thermoanaerobacterales</taxon>
        <taxon>Thermoanaerobacteraceae</taxon>
        <taxon>Thermoanaerobacter</taxon>
    </lineage>
</organism>
<dbReference type="InterPro" id="IPR045886">
    <property type="entry name" value="ThiF/MoeB/HesA"/>
</dbReference>
<evidence type="ECO:0000256" key="1">
    <source>
        <dbReference type="SAM" id="Phobius"/>
    </source>
</evidence>
<evidence type="ECO:0000259" key="2">
    <source>
        <dbReference type="Pfam" id="PF00899"/>
    </source>
</evidence>
<accession>A0A097AQC9</accession>
<dbReference type="HOGENOM" id="CLU_013325_10_4_9"/>
<dbReference type="eggNOG" id="COG0476">
    <property type="taxonomic scope" value="Bacteria"/>
</dbReference>
<dbReference type="InterPro" id="IPR000594">
    <property type="entry name" value="ThiF_NAD_FAD-bd"/>
</dbReference>
<dbReference type="EMBL" id="CP009170">
    <property type="protein sequence ID" value="AIS52020.1"/>
    <property type="molecule type" value="Genomic_DNA"/>
</dbReference>
<name>A0A097AQC9_THEKI</name>
<dbReference type="Proteomes" id="UP000029669">
    <property type="component" value="Chromosome"/>
</dbReference>
<reference evidence="4" key="1">
    <citation type="journal article" date="2015" name="Genome Announc.">
        <title>Whole-Genome Sequences of 80 Environmental and Clinical Isolates of Burkholderia pseudomallei.</title>
        <authorList>
            <person name="Johnson S.L."/>
            <person name="Baker A.L."/>
            <person name="Chain P.S."/>
            <person name="Currie B.J."/>
            <person name="Daligault H.E."/>
            <person name="Davenport K.W."/>
            <person name="Davis C.B."/>
            <person name="Inglis T.J."/>
            <person name="Kaestli M."/>
            <person name="Koren S."/>
            <person name="Mayo M."/>
            <person name="Merritt A.J."/>
            <person name="Price E.P."/>
            <person name="Sarovich D.S."/>
            <person name="Warner J."/>
            <person name="Rosovitz M.J."/>
        </authorList>
    </citation>
    <scope>NUCLEOTIDE SEQUENCE [LARGE SCALE GENOMIC DNA]</scope>
    <source>
        <strain evidence="4">DSM 2030</strain>
    </source>
</reference>
<keyword evidence="1" id="KW-1133">Transmembrane helix</keyword>
<dbReference type="STRING" id="2325.TKV_c08380"/>
<dbReference type="OrthoDB" id="9804286at2"/>